<gene>
    <name evidence="1" type="ORF">SAMN05660733_01359</name>
</gene>
<dbReference type="eggNOG" id="COG0637">
    <property type="taxonomic scope" value="Bacteria"/>
</dbReference>
<dbReference type="GO" id="GO:0050308">
    <property type="term" value="F:sugar-phosphatase activity"/>
    <property type="evidence" value="ECO:0007669"/>
    <property type="project" value="TreeGrafter"/>
</dbReference>
<evidence type="ECO:0000313" key="2">
    <source>
        <dbReference type="Proteomes" id="UP000192840"/>
    </source>
</evidence>
<reference evidence="2" key="1">
    <citation type="submission" date="2017-04" db="EMBL/GenBank/DDBJ databases">
        <authorList>
            <person name="Varghese N."/>
            <person name="Submissions S."/>
        </authorList>
    </citation>
    <scope>NUCLEOTIDE SEQUENCE [LARGE SCALE GENOMIC DNA]</scope>
    <source>
        <strain evidence="2">DSM 44073</strain>
    </source>
</reference>
<dbReference type="SUPFAM" id="SSF56784">
    <property type="entry name" value="HAD-like"/>
    <property type="match status" value="1"/>
</dbReference>
<dbReference type="Pfam" id="PF00702">
    <property type="entry name" value="Hydrolase"/>
    <property type="match status" value="1"/>
</dbReference>
<dbReference type="EMBL" id="FWYC01000004">
    <property type="protein sequence ID" value="SMC70362.1"/>
    <property type="molecule type" value="Genomic_DNA"/>
</dbReference>
<sequence length="224" mass="23207">MIDVTLLATVFNLDDTLVDSAATWNQVIGAVAARHDRSWTRADWAAIQGRTSWGAYLAGRCDGLTPERAVAECVDGMVDAIARGTFGLQPGAAELVGLAAELGAVGLVSAAPRRYVRAAASASGLLRHVQVIVSGEEVANGKPSPDPYLVAARKLGLEPAQCLAVEDSGPGIRSAHAAGMTVLAIPGATTDFEALGLAADQAADARLAAKVMCQLWLDVYTLSR</sequence>
<dbReference type="NCBIfam" id="TIGR01509">
    <property type="entry name" value="HAD-SF-IA-v3"/>
    <property type="match status" value="1"/>
</dbReference>
<accession>A0A1W2BCC6</accession>
<name>A0A1W2BCC6_9PSEU</name>
<dbReference type="Gene3D" id="1.10.150.240">
    <property type="entry name" value="Putative phosphatase, domain 2"/>
    <property type="match status" value="1"/>
</dbReference>
<protein>
    <submittedName>
        <fullName evidence="1">Haloacid dehalogenase superfamily, subfamily IA, variant 3 with third motif having DD or ED</fullName>
    </submittedName>
</protein>
<dbReference type="Gene3D" id="3.40.50.1000">
    <property type="entry name" value="HAD superfamily/HAD-like"/>
    <property type="match status" value="1"/>
</dbReference>
<dbReference type="CDD" id="cd07505">
    <property type="entry name" value="HAD_BPGM-like"/>
    <property type="match status" value="1"/>
</dbReference>
<dbReference type="InterPro" id="IPR023198">
    <property type="entry name" value="PGP-like_dom2"/>
</dbReference>
<dbReference type="InterPro" id="IPR006439">
    <property type="entry name" value="HAD-SF_hydro_IA"/>
</dbReference>
<dbReference type="PANTHER" id="PTHR43481">
    <property type="entry name" value="FRUCTOSE-1-PHOSPHATE PHOSPHATASE"/>
    <property type="match status" value="1"/>
</dbReference>
<proteinExistence type="predicted"/>
<dbReference type="InterPro" id="IPR036412">
    <property type="entry name" value="HAD-like_sf"/>
</dbReference>
<organism evidence="1 2">
    <name type="scientific">Lentzea albidocapillata</name>
    <dbReference type="NCBI Taxonomy" id="40571"/>
    <lineage>
        <taxon>Bacteria</taxon>
        <taxon>Bacillati</taxon>
        <taxon>Actinomycetota</taxon>
        <taxon>Actinomycetes</taxon>
        <taxon>Pseudonocardiales</taxon>
        <taxon>Pseudonocardiaceae</taxon>
        <taxon>Lentzea</taxon>
    </lineage>
</organism>
<dbReference type="PANTHER" id="PTHR43481:SF4">
    <property type="entry name" value="GLYCEROL-1-PHOSPHATE PHOSPHOHYDROLASE 1-RELATED"/>
    <property type="match status" value="1"/>
</dbReference>
<dbReference type="STRING" id="40571.SAMN05660733_01359"/>
<dbReference type="InterPro" id="IPR051806">
    <property type="entry name" value="HAD-like_SPP"/>
</dbReference>
<dbReference type="InterPro" id="IPR023214">
    <property type="entry name" value="HAD_sf"/>
</dbReference>
<dbReference type="Proteomes" id="UP000192840">
    <property type="component" value="Unassembled WGS sequence"/>
</dbReference>
<evidence type="ECO:0000313" key="1">
    <source>
        <dbReference type="EMBL" id="SMC70362.1"/>
    </source>
</evidence>
<dbReference type="AlphaFoldDB" id="A0A1W2BCC6"/>
<keyword evidence="2" id="KW-1185">Reference proteome</keyword>